<comment type="caution">
    <text evidence="1">The sequence shown here is derived from an EMBL/GenBank/DDBJ whole genome shotgun (WGS) entry which is preliminary data.</text>
</comment>
<evidence type="ECO:0000313" key="2">
    <source>
        <dbReference type="Proteomes" id="UP000249324"/>
    </source>
</evidence>
<accession>A0ABD6FMX0</accession>
<proteinExistence type="predicted"/>
<dbReference type="EMBL" id="QGUI02000454">
    <property type="protein sequence ID" value="MFO7194342.1"/>
    <property type="molecule type" value="Genomic_DNA"/>
</dbReference>
<reference evidence="1 2" key="1">
    <citation type="journal article" date="2021" name="BMC Genomics">
        <title>Genome-resolved metagenome and metatranscriptome analyses of thermophilic composting reveal key bacterial players and their metabolic interactions.</title>
        <authorList>
            <person name="Braga L.P.P."/>
            <person name="Pereira R.V."/>
            <person name="Martins L.F."/>
            <person name="Moura L.M.S."/>
            <person name="Sanchez F.B."/>
            <person name="Patane J.S.L."/>
            <person name="da Silva A.M."/>
            <person name="Setubal J.C."/>
        </authorList>
    </citation>
    <scope>NUCLEOTIDE SEQUENCE [LARGE SCALE GENOMIC DNA]</scope>
    <source>
        <strain evidence="1">ZC4RG45</strain>
    </source>
</reference>
<name>A0ABD6FMX0_9PSEU</name>
<dbReference type="AlphaFoldDB" id="A0ABD6FMX0"/>
<protein>
    <submittedName>
        <fullName evidence="1">Uncharacterized protein</fullName>
    </submittedName>
</protein>
<evidence type="ECO:0000313" key="1">
    <source>
        <dbReference type="EMBL" id="MFO7194342.1"/>
    </source>
</evidence>
<dbReference type="Proteomes" id="UP000249324">
    <property type="component" value="Unassembled WGS sequence"/>
</dbReference>
<gene>
    <name evidence="1" type="ORF">DIU77_019085</name>
</gene>
<organism evidence="1 2">
    <name type="scientific">Thermocrispum agreste</name>
    <dbReference type="NCBI Taxonomy" id="37925"/>
    <lineage>
        <taxon>Bacteria</taxon>
        <taxon>Bacillati</taxon>
        <taxon>Actinomycetota</taxon>
        <taxon>Actinomycetes</taxon>
        <taxon>Pseudonocardiales</taxon>
        <taxon>Pseudonocardiaceae</taxon>
        <taxon>Thermocrispum</taxon>
    </lineage>
</organism>
<sequence>MDRLNERLAREIVSQTLNAEVLHHDDNSQDSMFDALIRYKDGSCGALEIVGDHDESYLALVKALQKHGDSLTDAQLNRGWIVYIEHDADVRAVRQRMPAQIVQMERLGCVCLDEAPDRTSALAESLRVVDVRAVDHISSGTIQLRPIGWSGVIQQAALGDWAISVLEQNKDVVEKLRRAEGV</sequence>
<feature type="non-terminal residue" evidence="1">
    <location>
        <position position="182"/>
    </location>
</feature>